<keyword evidence="1" id="KW-0812">Transmembrane</keyword>
<keyword evidence="1" id="KW-0472">Membrane</keyword>
<reference evidence="2" key="1">
    <citation type="submission" date="2023-10" db="EMBL/GenBank/DDBJ databases">
        <title>Genome assembly of Pristionchus species.</title>
        <authorList>
            <person name="Yoshida K."/>
            <person name="Sommer R.J."/>
        </authorList>
    </citation>
    <scope>NUCLEOTIDE SEQUENCE</scope>
    <source>
        <strain evidence="2">RS5133</strain>
    </source>
</reference>
<evidence type="ECO:0000313" key="3">
    <source>
        <dbReference type="Proteomes" id="UP001432322"/>
    </source>
</evidence>
<keyword evidence="1" id="KW-1133">Transmembrane helix</keyword>
<dbReference type="EMBL" id="BTSY01000001">
    <property type="protein sequence ID" value="GMT11349.1"/>
    <property type="molecule type" value="Genomic_DNA"/>
</dbReference>
<name>A0AAV5V041_9BILA</name>
<comment type="caution">
    <text evidence="2">The sequence shown here is derived from an EMBL/GenBank/DDBJ whole genome shotgun (WGS) entry which is preliminary data.</text>
</comment>
<evidence type="ECO:0000313" key="2">
    <source>
        <dbReference type="EMBL" id="GMT11349.1"/>
    </source>
</evidence>
<feature type="transmembrane region" description="Helical" evidence="1">
    <location>
        <begin position="22"/>
        <end position="41"/>
    </location>
</feature>
<dbReference type="AlphaFoldDB" id="A0AAV5V041"/>
<proteinExistence type="predicted"/>
<gene>
    <name evidence="2" type="ORF">PFISCL1PPCAC_2646</name>
</gene>
<protein>
    <submittedName>
        <fullName evidence="2">Uncharacterized protein</fullName>
    </submittedName>
</protein>
<keyword evidence="3" id="KW-1185">Reference proteome</keyword>
<sequence length="109" mass="12468">GRISQRIGESTRRSDVHFSNSFFFSLLFTLSLEELLGVFALKLQLRRSREVGVDWALCPKRRVDHSNAFRFSAEGEIVTAFILRVLHSLDANLAREEYGSSISETEYGR</sequence>
<feature type="non-terminal residue" evidence="2">
    <location>
        <position position="1"/>
    </location>
</feature>
<organism evidence="2 3">
    <name type="scientific">Pristionchus fissidentatus</name>
    <dbReference type="NCBI Taxonomy" id="1538716"/>
    <lineage>
        <taxon>Eukaryota</taxon>
        <taxon>Metazoa</taxon>
        <taxon>Ecdysozoa</taxon>
        <taxon>Nematoda</taxon>
        <taxon>Chromadorea</taxon>
        <taxon>Rhabditida</taxon>
        <taxon>Rhabditina</taxon>
        <taxon>Diplogasteromorpha</taxon>
        <taxon>Diplogasteroidea</taxon>
        <taxon>Neodiplogasteridae</taxon>
        <taxon>Pristionchus</taxon>
    </lineage>
</organism>
<evidence type="ECO:0000256" key="1">
    <source>
        <dbReference type="SAM" id="Phobius"/>
    </source>
</evidence>
<feature type="non-terminal residue" evidence="2">
    <location>
        <position position="109"/>
    </location>
</feature>
<dbReference type="Proteomes" id="UP001432322">
    <property type="component" value="Unassembled WGS sequence"/>
</dbReference>
<accession>A0AAV5V041</accession>